<feature type="domain" description="DH" evidence="7">
    <location>
        <begin position="274"/>
        <end position="460"/>
    </location>
</feature>
<dbReference type="PROSITE" id="PS50010">
    <property type="entry name" value="DH_2"/>
    <property type="match status" value="1"/>
</dbReference>
<evidence type="ECO:0000259" key="5">
    <source>
        <dbReference type="PROSITE" id="PS50003"/>
    </source>
</evidence>
<dbReference type="Pfam" id="PF00621">
    <property type="entry name" value="RhoGEF"/>
    <property type="match status" value="1"/>
</dbReference>
<protein>
    <submittedName>
        <fullName evidence="10">Ras-specific guanine nucleotide-releasing factor 2-like isoform X1</fullName>
    </submittedName>
</protein>
<feature type="domain" description="N-terminal Ras-GEF" evidence="8">
    <location>
        <begin position="749"/>
        <end position="878"/>
    </location>
</feature>
<dbReference type="InterPro" id="IPR001895">
    <property type="entry name" value="RASGEF_cat_dom"/>
</dbReference>
<dbReference type="InterPro" id="IPR035899">
    <property type="entry name" value="DBL_dom_sf"/>
</dbReference>
<dbReference type="PROSITE" id="PS50212">
    <property type="entry name" value="RASGEF_NTER"/>
    <property type="match status" value="1"/>
</dbReference>
<sequence>MNRGPRINEAQLILLAEKAASDYSLCGYLRKRCSDSDRWQQRWFVLYQNYLFYYETESIDKPSGVLFLEGCYCDRLAFAASKMKSKDYADKQYCFVISYKHRNMRQYELKADNDLECNSWIEAIREASYNKIVLLKEELEQKHAHLLRIVEAEKTIKWEYTKQLEDMNVEIMKLRNEVQYRKATRFIKIKIHTYWEINTTTGQYLQLYLMKRNWRPVGSTSNAPCTFCPVPEESAEIKKIKKVQSFFRGWLCRRRWKQIVEQYIKSPHAENMRKRNNLVFKMVEAEEEYTKHLQVLVSCFFRPMKMAASSKKPPCTHEDINSIFLNSETVLFLHQIFLKGLMSRLEHWPTLVLGDLFSILLPMLGIYQEYVRNHHFALQVLTECKQTPAFAQLVKRLESKTVCQGRTLEQFLTYPMHQVPRYIITLHELLAHTPHDHVERNSLLNARQRLEDLSRQMHEEISETENLRKNLSIERMIVEGCDILLDANQIFVRQGTLLHLANERSTRSKYTYFNDKDAVRQCFLFSNHLIMTMRTSNGNLHLVKNIGKTCLANVTLIEDPPERFGASKGKHKSRKSCNIPEACGSRTYNTVIAAAASAAKTVTVVVSKGAAVAVNAAIDPDHTTFDSLCDSTSDDFSIKIDQHHHQLQPSFDASPGRKLDFKLIVELNEDNKLVQYCIHLMATTTQEKAAWISDLSQCLANVQENKVVKQTEVEASSTTVVLPQMVKFDQTLFKDEPDIRFSHTRSSARVPDIRYATPERLLLRLTDLRYLSIDFMNTFLLTYRVFCTGNDVLEALQKLFRSIDLADPLGSVVSLEEEIKKVEVPEVTEPTTKTLTTEVGTQRRISIASSVSGYCSDRSHSYDSQGQKHWKCNLQKYDEEPAILTSPNGAETPTLIQSPSVHSIETVVPNLTRISITVQDESSFLTIPKPTGSSSSSDSLTDITVISAPRSPSAISTKTLTDTSPSESKDVRVVVDVHQPCIPSTSSTIVNVHQPCTPSTSSTKVNAHQPCTPSTSSTMGEVIPPKRPKPPPPKKTTEIRLEGMTPQVRICNEIDEVKESSFNTATTHQLARTFRGRTSSVCTALALQHYYGLKKSMEESQSSDQSIYKNKQVTKVGVSVTSVREEQGRSGNKKAASAYAMATSASSNPKDVSPKSEEELQEKLRKKYQYISTACTKRVLTVLRHWISKQRNDFTTNEELYNNAIEFLEDIIASPNILAAEHQSAEQILSLLTEKSTDDSNLKEIQKLINQPSSLNTSDSTMIYCPMKQNLSHILPGCLGKKAFTFKTPTNAPSGLSIDNFSALEIAEQLTLIDHQIFVGITNDEFLCQAWMKKDKDTRAPHIILMTKRFNDVSRLVISDIVRRQNLTSRVAALEKWVTIADIERCLQNFNGVLQICAALNNSAIFRLKKTWEKISRSTKTTLDKLQSIVSSDGRFRLLRDYLQKCDPPCIPYLGIYLTDLSFIEEGTPTYTNEGLLNFSKMRMVANIIREVSHLQQTRYRIQSSQKAIGFITDTAQLLDDDQLFGLSLELEPRAPRE</sequence>
<dbReference type="PROSITE" id="PS50003">
    <property type="entry name" value="PH_DOMAIN"/>
    <property type="match status" value="1"/>
</dbReference>
<dbReference type="Pfam" id="PF00617">
    <property type="entry name" value="RasGEF"/>
    <property type="match status" value="1"/>
</dbReference>
<dbReference type="GeneID" id="108559229"/>
<dbReference type="SMART" id="SM00229">
    <property type="entry name" value="RasGEFN"/>
    <property type="match status" value="1"/>
</dbReference>
<reference evidence="10" key="1">
    <citation type="submission" date="2025-08" db="UniProtKB">
        <authorList>
            <consortium name="RefSeq"/>
        </authorList>
    </citation>
    <scope>IDENTIFICATION</scope>
    <source>
        <tissue evidence="10">Whole Larva</tissue>
    </source>
</reference>
<evidence type="ECO:0000256" key="2">
    <source>
        <dbReference type="PROSITE-ProRule" id="PRU00168"/>
    </source>
</evidence>
<evidence type="ECO:0000313" key="9">
    <source>
        <dbReference type="Proteomes" id="UP000695000"/>
    </source>
</evidence>
<dbReference type="PANTHER" id="PTHR23113">
    <property type="entry name" value="GUANINE NUCLEOTIDE EXCHANGE FACTOR"/>
    <property type="match status" value="1"/>
</dbReference>
<feature type="coiled-coil region" evidence="3">
    <location>
        <begin position="443"/>
        <end position="474"/>
    </location>
</feature>
<dbReference type="RefSeq" id="XP_017771928.1">
    <property type="nucleotide sequence ID" value="XM_017916439.1"/>
</dbReference>
<dbReference type="InterPro" id="IPR036964">
    <property type="entry name" value="RASGEF_cat_dom_sf"/>
</dbReference>
<feature type="compositionally biased region" description="Polar residues" evidence="4">
    <location>
        <begin position="998"/>
        <end position="1019"/>
    </location>
</feature>
<dbReference type="SMART" id="SM00325">
    <property type="entry name" value="RhoGEF"/>
    <property type="match status" value="1"/>
</dbReference>
<dbReference type="InterPro" id="IPR000651">
    <property type="entry name" value="Ras-like_Gua-exchang_fac_N"/>
</dbReference>
<dbReference type="PROSITE" id="PS50009">
    <property type="entry name" value="RASGEF_CAT"/>
    <property type="match status" value="1"/>
</dbReference>
<feature type="region of interest" description="Disordered" evidence="4">
    <location>
        <begin position="998"/>
        <end position="1038"/>
    </location>
</feature>
<dbReference type="CDD" id="cd00155">
    <property type="entry name" value="RasGEF"/>
    <property type="match status" value="1"/>
</dbReference>
<dbReference type="PROSITE" id="PS50096">
    <property type="entry name" value="IQ"/>
    <property type="match status" value="1"/>
</dbReference>
<dbReference type="Proteomes" id="UP000695000">
    <property type="component" value="Unplaced"/>
</dbReference>
<proteinExistence type="predicted"/>
<dbReference type="SUPFAM" id="SSF48065">
    <property type="entry name" value="DBL homology domain (DH-domain)"/>
    <property type="match status" value="1"/>
</dbReference>
<evidence type="ECO:0000259" key="7">
    <source>
        <dbReference type="PROSITE" id="PS50010"/>
    </source>
</evidence>
<keyword evidence="3" id="KW-0175">Coiled coil</keyword>
<evidence type="ECO:0000313" key="10">
    <source>
        <dbReference type="RefSeq" id="XP_017771928.1"/>
    </source>
</evidence>
<gene>
    <name evidence="10" type="primary">LOC108559229</name>
</gene>
<dbReference type="SUPFAM" id="SSF48366">
    <property type="entry name" value="Ras GEF"/>
    <property type="match status" value="1"/>
</dbReference>
<dbReference type="SMART" id="SM00147">
    <property type="entry name" value="RasGEF"/>
    <property type="match status" value="1"/>
</dbReference>
<dbReference type="InterPro" id="IPR008937">
    <property type="entry name" value="Ras-like_GEF"/>
</dbReference>
<dbReference type="PANTHER" id="PTHR23113:SF99">
    <property type="entry name" value="RASGEF DOMAIN-CONTAINING PROTEIN"/>
    <property type="match status" value="1"/>
</dbReference>
<keyword evidence="1 2" id="KW-0344">Guanine-nucleotide releasing factor</keyword>
<dbReference type="Gene3D" id="1.10.840.10">
    <property type="entry name" value="Ras guanine-nucleotide exchange factors catalytic domain"/>
    <property type="match status" value="1"/>
</dbReference>
<accession>A0ABM1MBH8</accession>
<dbReference type="InterPro" id="IPR023578">
    <property type="entry name" value="Ras_GEF_dom_sf"/>
</dbReference>
<dbReference type="Gene3D" id="2.30.29.30">
    <property type="entry name" value="Pleckstrin-homology domain (PH domain)/Phosphotyrosine-binding domain (PTB)"/>
    <property type="match status" value="2"/>
</dbReference>
<feature type="compositionally biased region" description="Low complexity" evidence="4">
    <location>
        <begin position="1135"/>
        <end position="1147"/>
    </location>
</feature>
<dbReference type="SUPFAM" id="SSF50729">
    <property type="entry name" value="PH domain-like"/>
    <property type="match status" value="2"/>
</dbReference>
<evidence type="ECO:0000259" key="8">
    <source>
        <dbReference type="PROSITE" id="PS50212"/>
    </source>
</evidence>
<dbReference type="SMART" id="SM00233">
    <property type="entry name" value="PH"/>
    <property type="match status" value="2"/>
</dbReference>
<keyword evidence="9" id="KW-1185">Reference proteome</keyword>
<dbReference type="InterPro" id="IPR001849">
    <property type="entry name" value="PH_domain"/>
</dbReference>
<dbReference type="Pfam" id="PF00169">
    <property type="entry name" value="PH"/>
    <property type="match status" value="1"/>
</dbReference>
<feature type="domain" description="PH" evidence="5">
    <location>
        <begin position="22"/>
        <end position="129"/>
    </location>
</feature>
<dbReference type="Pfam" id="PF00618">
    <property type="entry name" value="RasGEF_N"/>
    <property type="match status" value="1"/>
</dbReference>
<evidence type="ECO:0000256" key="1">
    <source>
        <dbReference type="ARBA" id="ARBA00022658"/>
    </source>
</evidence>
<dbReference type="Gene3D" id="1.20.900.10">
    <property type="entry name" value="Dbl homology (DH) domain"/>
    <property type="match status" value="1"/>
</dbReference>
<feature type="domain" description="Ras-GEF" evidence="6">
    <location>
        <begin position="1302"/>
        <end position="1534"/>
    </location>
</feature>
<dbReference type="Gene3D" id="1.20.870.10">
    <property type="entry name" value="Son of sevenless (SoS) protein Chain: S domain 1"/>
    <property type="match status" value="2"/>
</dbReference>
<dbReference type="InterPro" id="IPR011993">
    <property type="entry name" value="PH-like_dom_sf"/>
</dbReference>
<dbReference type="PROSITE" id="PS00720">
    <property type="entry name" value="RASGEF"/>
    <property type="match status" value="1"/>
</dbReference>
<evidence type="ECO:0000259" key="6">
    <source>
        <dbReference type="PROSITE" id="PS50009"/>
    </source>
</evidence>
<name>A0ABM1MBH8_NICVS</name>
<dbReference type="InterPro" id="IPR019804">
    <property type="entry name" value="Ras_G-nucl-exch_fac_CS"/>
</dbReference>
<dbReference type="CDD" id="cd00160">
    <property type="entry name" value="RhoGEF"/>
    <property type="match status" value="1"/>
</dbReference>
<feature type="region of interest" description="Disordered" evidence="4">
    <location>
        <begin position="1121"/>
        <end position="1159"/>
    </location>
</feature>
<evidence type="ECO:0000256" key="4">
    <source>
        <dbReference type="SAM" id="MobiDB-lite"/>
    </source>
</evidence>
<organism evidence="9 10">
    <name type="scientific">Nicrophorus vespilloides</name>
    <name type="common">Boreal carrion beetle</name>
    <dbReference type="NCBI Taxonomy" id="110193"/>
    <lineage>
        <taxon>Eukaryota</taxon>
        <taxon>Metazoa</taxon>
        <taxon>Ecdysozoa</taxon>
        <taxon>Arthropoda</taxon>
        <taxon>Hexapoda</taxon>
        <taxon>Insecta</taxon>
        <taxon>Pterygota</taxon>
        <taxon>Neoptera</taxon>
        <taxon>Endopterygota</taxon>
        <taxon>Coleoptera</taxon>
        <taxon>Polyphaga</taxon>
        <taxon>Staphyliniformia</taxon>
        <taxon>Silphidae</taxon>
        <taxon>Nicrophorinae</taxon>
        <taxon>Nicrophorus</taxon>
    </lineage>
</organism>
<evidence type="ECO:0000256" key="3">
    <source>
        <dbReference type="SAM" id="Coils"/>
    </source>
</evidence>
<dbReference type="InterPro" id="IPR000219">
    <property type="entry name" value="DH_dom"/>
</dbReference>